<evidence type="ECO:0000313" key="7">
    <source>
        <dbReference type="EMBL" id="EIT86910.1"/>
    </source>
</evidence>
<dbReference type="Gene3D" id="3.40.50.12580">
    <property type="match status" value="1"/>
</dbReference>
<reference evidence="7 8" key="1">
    <citation type="journal article" date="2012" name="J. Bacteriol.">
        <title>Genome of Bacillus macauensis ZFHKF-1, a Long-Chain-Forming Bacterium.</title>
        <authorList>
            <person name="Cai L."/>
            <person name="Zhang T."/>
        </authorList>
    </citation>
    <scope>NUCLEOTIDE SEQUENCE [LARGE SCALE GENOMIC DNA]</scope>
    <source>
        <strain evidence="7 8">ZFHKF-1</strain>
    </source>
</reference>
<dbReference type="RefSeq" id="WP_007200422.1">
    <property type="nucleotide sequence ID" value="NZ_AKKV01000019.1"/>
</dbReference>
<evidence type="ECO:0000256" key="1">
    <source>
        <dbReference type="ARBA" id="ARBA00004202"/>
    </source>
</evidence>
<evidence type="ECO:0000256" key="4">
    <source>
        <dbReference type="ARBA" id="ARBA00022679"/>
    </source>
</evidence>
<name>I8UJ43_9BACL</name>
<dbReference type="EMBL" id="AKKV01000019">
    <property type="protein sequence ID" value="EIT86910.1"/>
    <property type="molecule type" value="Genomic_DNA"/>
</dbReference>
<dbReference type="GO" id="GO:0019350">
    <property type="term" value="P:teichoic acid biosynthetic process"/>
    <property type="evidence" value="ECO:0007669"/>
    <property type="project" value="UniProtKB-KW"/>
</dbReference>
<accession>I8UJ43</accession>
<comment type="similarity">
    <text evidence="2">Belongs to the CDP-glycerol glycerophosphotransferase family.</text>
</comment>
<keyword evidence="5" id="KW-0777">Teichoic acid biosynthesis</keyword>
<keyword evidence="8" id="KW-1185">Reference proteome</keyword>
<dbReference type="AlphaFoldDB" id="I8UJ43"/>
<dbReference type="GO" id="GO:0005886">
    <property type="term" value="C:plasma membrane"/>
    <property type="evidence" value="ECO:0007669"/>
    <property type="project" value="UniProtKB-SubCell"/>
</dbReference>
<dbReference type="InterPro" id="IPR007554">
    <property type="entry name" value="Glycerophosphate_synth"/>
</dbReference>
<dbReference type="Proteomes" id="UP000004080">
    <property type="component" value="Unassembled WGS sequence"/>
</dbReference>
<comment type="caution">
    <text evidence="7">The sequence shown here is derived from an EMBL/GenBank/DDBJ whole genome shotgun (WGS) entry which is preliminary data.</text>
</comment>
<dbReference type="Pfam" id="PF04464">
    <property type="entry name" value="Glyphos_transf"/>
    <property type="match status" value="1"/>
</dbReference>
<evidence type="ECO:0000256" key="3">
    <source>
        <dbReference type="ARBA" id="ARBA00022475"/>
    </source>
</evidence>
<dbReference type="GO" id="GO:0047355">
    <property type="term" value="F:CDP-glycerol glycerophosphotransferase activity"/>
    <property type="evidence" value="ECO:0007669"/>
    <property type="project" value="InterPro"/>
</dbReference>
<dbReference type="InterPro" id="IPR043149">
    <property type="entry name" value="TagF_N"/>
</dbReference>
<dbReference type="eggNOG" id="COG1887">
    <property type="taxonomic scope" value="Bacteria"/>
</dbReference>
<evidence type="ECO:0000256" key="2">
    <source>
        <dbReference type="ARBA" id="ARBA00010488"/>
    </source>
</evidence>
<dbReference type="PANTHER" id="PTHR37316">
    <property type="entry name" value="TEICHOIC ACID GLYCEROL-PHOSPHATE PRIMASE"/>
    <property type="match status" value="1"/>
</dbReference>
<comment type="subcellular location">
    <subcellularLocation>
        <location evidence="1">Cell membrane</location>
        <topology evidence="1">Peripheral membrane protein</topology>
    </subcellularLocation>
</comment>
<sequence>MVKELAVWLYLFYFNLQFTFFKSFGVKKDKIVFLVSFGDNARFVYEALSKVQPDSTIIFLAEKKAQATLQGMTKQPKIIRFNASLISLCKAAYHLATSKKVVVDNYFAILSSITFQKDVECIQLWHAAGAVKTFGLKDASVALRSKRAHQRFLNVYRNFHKVVVGSEAMAAVFSEAFGLPQERFLKTGVPRTDLFFNEPHMKAIKQALYKENPLLQQKKVILYAPTYRDDQLESFQLALDLDLLQKELGEEYVMLIRCHPVLQSALDLEARYPGFAFDYSLKPDVNELLLVTDLLISDYSSIPYEFSLLNKPMLFFPYDLGEYSKTRGLWDQYPNLVPGPIVTSTNEMITVIKEEAYNMTHIMKFSQKWNEYHHGKSSQRLAQYILETERVRH</sequence>
<organism evidence="7 8">
    <name type="scientific">Fictibacillus macauensis ZFHKF-1</name>
    <dbReference type="NCBI Taxonomy" id="1196324"/>
    <lineage>
        <taxon>Bacteria</taxon>
        <taxon>Bacillati</taxon>
        <taxon>Bacillota</taxon>
        <taxon>Bacilli</taxon>
        <taxon>Bacillales</taxon>
        <taxon>Fictibacillaceae</taxon>
        <taxon>Fictibacillus</taxon>
    </lineage>
</organism>
<evidence type="ECO:0000256" key="6">
    <source>
        <dbReference type="ARBA" id="ARBA00023136"/>
    </source>
</evidence>
<dbReference type="SUPFAM" id="SSF53756">
    <property type="entry name" value="UDP-Glycosyltransferase/glycogen phosphorylase"/>
    <property type="match status" value="1"/>
</dbReference>
<dbReference type="STRING" id="1196324.A374_01604"/>
<dbReference type="InterPro" id="IPR051612">
    <property type="entry name" value="Teichoic_Acid_Biosynth"/>
</dbReference>
<dbReference type="PANTHER" id="PTHR37316:SF1">
    <property type="entry name" value="TEICHOIC ACID GLYCEROL-PHOSPHATE PRIMASE"/>
    <property type="match status" value="1"/>
</dbReference>
<keyword evidence="3" id="KW-1003">Cell membrane</keyword>
<evidence type="ECO:0000256" key="5">
    <source>
        <dbReference type="ARBA" id="ARBA00022944"/>
    </source>
</evidence>
<keyword evidence="6" id="KW-0472">Membrane</keyword>
<keyword evidence="4 7" id="KW-0808">Transferase</keyword>
<dbReference type="InterPro" id="IPR043148">
    <property type="entry name" value="TagF_C"/>
</dbReference>
<evidence type="ECO:0000313" key="8">
    <source>
        <dbReference type="Proteomes" id="UP000004080"/>
    </source>
</evidence>
<proteinExistence type="inferred from homology"/>
<dbReference type="PATRIC" id="fig|1196324.3.peg.319"/>
<dbReference type="OrthoDB" id="9811865at2"/>
<gene>
    <name evidence="7" type="ORF">A374_01604</name>
</gene>
<dbReference type="Gene3D" id="3.40.50.11820">
    <property type="match status" value="1"/>
</dbReference>
<protein>
    <submittedName>
        <fullName evidence="7">CDP-glycerol:poly(Glycerophosphate) glycerophosphotransferase</fullName>
    </submittedName>
</protein>